<dbReference type="CDD" id="cd00146">
    <property type="entry name" value="PKD"/>
    <property type="match status" value="1"/>
</dbReference>
<dbReference type="InterPro" id="IPR013783">
    <property type="entry name" value="Ig-like_fold"/>
</dbReference>
<gene>
    <name evidence="3" type="ORF">C1E23_03590</name>
</gene>
<dbReference type="SUPFAM" id="SSF49785">
    <property type="entry name" value="Galactose-binding domain-like"/>
    <property type="match status" value="2"/>
</dbReference>
<dbReference type="Pfam" id="PF04450">
    <property type="entry name" value="BSP"/>
    <property type="match status" value="1"/>
</dbReference>
<evidence type="ECO:0000313" key="3">
    <source>
        <dbReference type="EMBL" id="RZQ54514.1"/>
    </source>
</evidence>
<dbReference type="PROSITE" id="PS50093">
    <property type="entry name" value="PKD"/>
    <property type="match status" value="1"/>
</dbReference>
<dbReference type="AlphaFoldDB" id="A0A4Q7IQB9"/>
<dbReference type="InterPro" id="IPR000601">
    <property type="entry name" value="PKD_dom"/>
</dbReference>
<dbReference type="InterPro" id="IPR007541">
    <property type="entry name" value="Uncharacterised_BSP"/>
</dbReference>
<evidence type="ECO:0000313" key="4">
    <source>
        <dbReference type="Proteomes" id="UP000291338"/>
    </source>
</evidence>
<feature type="signal peptide" evidence="1">
    <location>
        <begin position="1"/>
        <end position="19"/>
    </location>
</feature>
<evidence type="ECO:0000259" key="2">
    <source>
        <dbReference type="PROSITE" id="PS50093"/>
    </source>
</evidence>
<protein>
    <recommendedName>
        <fullName evidence="2">PKD domain-containing protein</fullName>
    </recommendedName>
</protein>
<dbReference type="InterPro" id="IPR035986">
    <property type="entry name" value="PKD_dom_sf"/>
</dbReference>
<keyword evidence="1" id="KW-0732">Signal</keyword>
<dbReference type="EMBL" id="PPSX01000012">
    <property type="protein sequence ID" value="RZQ54514.1"/>
    <property type="molecule type" value="Genomic_DNA"/>
</dbReference>
<feature type="chain" id="PRO_5020776242" description="PKD domain-containing protein" evidence="1">
    <location>
        <begin position="20"/>
        <end position="696"/>
    </location>
</feature>
<reference evidence="3 4" key="1">
    <citation type="submission" date="2018-01" db="EMBL/GenBank/DDBJ databases">
        <title>Co-occurrence of chitin degradation, pigmentation and bioactivity in marine Pseudoalteromonas.</title>
        <authorList>
            <person name="Paulsen S."/>
            <person name="Gram L."/>
            <person name="Machado H."/>
        </authorList>
    </citation>
    <scope>NUCLEOTIDE SEQUENCE [LARGE SCALE GENOMIC DNA]</scope>
    <source>
        <strain evidence="3 4">S3898</strain>
    </source>
</reference>
<accession>A0A4Q7IQB9</accession>
<name>A0A4Q7IQB9_9GAMM</name>
<dbReference type="InterPro" id="IPR008979">
    <property type="entry name" value="Galactose-bd-like_sf"/>
</dbReference>
<dbReference type="RefSeq" id="WP_130254258.1">
    <property type="nucleotide sequence ID" value="NZ_PPSX01000012.1"/>
</dbReference>
<evidence type="ECO:0000256" key="1">
    <source>
        <dbReference type="SAM" id="SignalP"/>
    </source>
</evidence>
<dbReference type="Gene3D" id="2.60.120.260">
    <property type="entry name" value="Galactose-binding domain-like"/>
    <property type="match status" value="2"/>
</dbReference>
<dbReference type="Gene3D" id="2.60.40.10">
    <property type="entry name" value="Immunoglobulins"/>
    <property type="match status" value="1"/>
</dbReference>
<organism evidence="3 4">
    <name type="scientific">Pseudoalteromonas phenolica</name>
    <dbReference type="NCBI Taxonomy" id="161398"/>
    <lineage>
        <taxon>Bacteria</taxon>
        <taxon>Pseudomonadati</taxon>
        <taxon>Pseudomonadota</taxon>
        <taxon>Gammaproteobacteria</taxon>
        <taxon>Alteromonadales</taxon>
        <taxon>Pseudoalteromonadaceae</taxon>
        <taxon>Pseudoalteromonas</taxon>
    </lineage>
</organism>
<proteinExistence type="predicted"/>
<sequence>MNKFTLSALALSVSAILVGCNDGSGFTSTQTEVEQTGQAIDASGSSTLRDMSQDKGVEIEAVLAEGVKASPDAEQVTNLIDGNHSSKFLAFDKKATVIFKAAKAVALQKYHFVSANDEPKRDPKNWVVYGSNDKQEWVEIDSRANEAFTSRAELKVYELEGEQAAYQYFKFDLEHGGTDSYGGDITQLAELELFVIAEAPIVSFSASTLTPKVEEIVIFEDTSLVNPTSWQWTFEGGTPATSSERKPLVRFSELGPKTVTLIAKNDKGESELVKADFIRVWDPENPWAGFPKPTVTFTKNKPDHPGQAVLERVMPDLEDEIHRISELIAKRLFNNVTEINVFESVEFITDEYEFPAAKGGTDKNMQLMFDLNHIANLEGQGDQAIRDEIIGVLWHELTHGYQNVPNTGDYIEGTDHHTYLEAMANFIRIEAGFYEHARANIDWLDNINQDAYNQTSFFLEWVVNTNRNIDFMNELNAAAKALPKWSFDAAFKHIFGESRGLDVILGEYQAYLKSLGKVPPYPTPETGFSNAVQFDGVTVSTNASHIGIWGEGPEALADNDIRKKFNAVVEAPWWVPEYLPDILPINEVETVNADFVLPQATNVAKYSIATAGDNEIRFPTSWQVFGSNDGETWTLIDEQTFTDLPELLTTYTYELAKPEEIQYIRFSFKNERQGEGIGGRNGRMVQVGEIALWSTN</sequence>
<dbReference type="SUPFAM" id="SSF49299">
    <property type="entry name" value="PKD domain"/>
    <property type="match status" value="1"/>
</dbReference>
<dbReference type="Proteomes" id="UP000291338">
    <property type="component" value="Unassembled WGS sequence"/>
</dbReference>
<comment type="caution">
    <text evidence="3">The sequence shown here is derived from an EMBL/GenBank/DDBJ whole genome shotgun (WGS) entry which is preliminary data.</text>
</comment>
<dbReference type="PROSITE" id="PS51257">
    <property type="entry name" value="PROKAR_LIPOPROTEIN"/>
    <property type="match status" value="1"/>
</dbReference>
<feature type="domain" description="PKD" evidence="2">
    <location>
        <begin position="200"/>
        <end position="268"/>
    </location>
</feature>